<feature type="region of interest" description="Disordered" evidence="2">
    <location>
        <begin position="239"/>
        <end position="309"/>
    </location>
</feature>
<evidence type="ECO:0000256" key="2">
    <source>
        <dbReference type="SAM" id="MobiDB-lite"/>
    </source>
</evidence>
<gene>
    <name evidence="4" type="ORF">RM423_19320</name>
</gene>
<dbReference type="SUPFAM" id="SSF56317">
    <property type="entry name" value="Carbon-nitrogen hydrolase"/>
    <property type="match status" value="1"/>
</dbReference>
<evidence type="ECO:0000313" key="4">
    <source>
        <dbReference type="EMBL" id="MDT0263535.1"/>
    </source>
</evidence>
<dbReference type="InterPro" id="IPR003010">
    <property type="entry name" value="C-N_Hydrolase"/>
</dbReference>
<dbReference type="InterPro" id="IPR036526">
    <property type="entry name" value="C-N_Hydrolase_sf"/>
</dbReference>
<protein>
    <submittedName>
        <fullName evidence="4">Nitrilase-related carbon-nitrogen hydrolase</fullName>
    </submittedName>
</protein>
<evidence type="ECO:0000259" key="3">
    <source>
        <dbReference type="PROSITE" id="PS50263"/>
    </source>
</evidence>
<dbReference type="PROSITE" id="PS50263">
    <property type="entry name" value="CN_HYDROLASE"/>
    <property type="match status" value="1"/>
</dbReference>
<keyword evidence="1 4" id="KW-0378">Hydrolase</keyword>
<dbReference type="PANTHER" id="PTHR43674:SF2">
    <property type="entry name" value="BETA-UREIDOPROPIONASE"/>
    <property type="match status" value="1"/>
</dbReference>
<feature type="compositionally biased region" description="Basic and acidic residues" evidence="2">
    <location>
        <begin position="283"/>
        <end position="303"/>
    </location>
</feature>
<dbReference type="Proteomes" id="UP001183176">
    <property type="component" value="Unassembled WGS sequence"/>
</dbReference>
<dbReference type="GO" id="GO:0016787">
    <property type="term" value="F:hydrolase activity"/>
    <property type="evidence" value="ECO:0007669"/>
    <property type="project" value="UniProtKB-KW"/>
</dbReference>
<dbReference type="InterPro" id="IPR050345">
    <property type="entry name" value="Aliph_Amidase/BUP"/>
</dbReference>
<comment type="caution">
    <text evidence="4">The sequence shown here is derived from an EMBL/GenBank/DDBJ whole genome shotgun (WGS) entry which is preliminary data.</text>
</comment>
<evidence type="ECO:0000313" key="5">
    <source>
        <dbReference type="Proteomes" id="UP001183176"/>
    </source>
</evidence>
<keyword evidence="5" id="KW-1185">Reference proteome</keyword>
<name>A0ABU2JEX3_9ACTN</name>
<dbReference type="Gene3D" id="3.60.110.10">
    <property type="entry name" value="Carbon-nitrogen hydrolase"/>
    <property type="match status" value="1"/>
</dbReference>
<dbReference type="PANTHER" id="PTHR43674">
    <property type="entry name" value="NITRILASE C965.09-RELATED"/>
    <property type="match status" value="1"/>
</dbReference>
<dbReference type="RefSeq" id="WP_311424681.1">
    <property type="nucleotide sequence ID" value="NZ_JAVREH010000042.1"/>
</dbReference>
<accession>A0ABU2JEX3</accession>
<dbReference type="EMBL" id="JAVREH010000042">
    <property type="protein sequence ID" value="MDT0263535.1"/>
    <property type="molecule type" value="Genomic_DNA"/>
</dbReference>
<reference evidence="5" key="1">
    <citation type="submission" date="2023-07" db="EMBL/GenBank/DDBJ databases">
        <title>30 novel species of actinomycetes from the DSMZ collection.</title>
        <authorList>
            <person name="Nouioui I."/>
        </authorList>
    </citation>
    <scope>NUCLEOTIDE SEQUENCE [LARGE SCALE GENOMIC DNA]</scope>
    <source>
        <strain evidence="5">DSM 44399</strain>
    </source>
</reference>
<feature type="domain" description="CN hydrolase" evidence="3">
    <location>
        <begin position="8"/>
        <end position="281"/>
    </location>
</feature>
<organism evidence="4 5">
    <name type="scientific">Jatrophihabitans lederbergiae</name>
    <dbReference type="NCBI Taxonomy" id="3075547"/>
    <lineage>
        <taxon>Bacteria</taxon>
        <taxon>Bacillati</taxon>
        <taxon>Actinomycetota</taxon>
        <taxon>Actinomycetes</taxon>
        <taxon>Jatrophihabitantales</taxon>
        <taxon>Jatrophihabitantaceae</taxon>
        <taxon>Jatrophihabitans</taxon>
    </lineage>
</organism>
<feature type="compositionally biased region" description="Low complexity" evidence="2">
    <location>
        <begin position="250"/>
        <end position="263"/>
    </location>
</feature>
<proteinExistence type="predicted"/>
<dbReference type="Pfam" id="PF00795">
    <property type="entry name" value="CN_hydrolase"/>
    <property type="match status" value="1"/>
</dbReference>
<sequence>MTDATGIVRVVCAQLSPVLGELAGNQDRVLAAVCSARADRADVVVLPELATSGYVFQSSEEAASVALAADDAFFGRVAELLAGTNSIVVVGFCERGPGSTLWNGAALIDRSGVVTVYRKTHLWDRETLVFTPGQDPAPIVETVHGRIGILICYDLEFAEMPRALAIAGADLIAVPTNWPSGEHPSDERAAEVIYAQAAARSNGVFIACCDRAGVERGQAWTEGSVIVDQFGWVCAAATSGGRAGPGESGVGESRVGESGVGESSARDPALPVPTARADVFPRLARDKSISPHNDLLGDRRPELYARGQK</sequence>
<evidence type="ECO:0000256" key="1">
    <source>
        <dbReference type="ARBA" id="ARBA00022801"/>
    </source>
</evidence>